<accession>A0A8D8T603</accession>
<sequence>MTTNMRMMKKKRRKRKYWPRVTIVRMKISTLMKRQELFVICDIVNDPRVARDVARELGRVVDDKGNGVVRRNLRPMCFIIPSRGPGVRGKHNSLTPISHKHVPSWDQRGAQWDLLAKPWVQPAAPWGQRIVTGGLHPK</sequence>
<dbReference type="EMBL" id="HBUF01257516">
    <property type="protein sequence ID" value="CAG6681923.1"/>
    <property type="molecule type" value="Transcribed_RNA"/>
</dbReference>
<reference evidence="1" key="1">
    <citation type="submission" date="2021-05" db="EMBL/GenBank/DDBJ databases">
        <authorList>
            <person name="Alioto T."/>
            <person name="Alioto T."/>
            <person name="Gomez Garrido J."/>
        </authorList>
    </citation>
    <scope>NUCLEOTIDE SEQUENCE</scope>
</reference>
<dbReference type="AlphaFoldDB" id="A0A8D8T603"/>
<organism evidence="1">
    <name type="scientific">Cacopsylla melanoneura</name>
    <dbReference type="NCBI Taxonomy" id="428564"/>
    <lineage>
        <taxon>Eukaryota</taxon>
        <taxon>Metazoa</taxon>
        <taxon>Ecdysozoa</taxon>
        <taxon>Arthropoda</taxon>
        <taxon>Hexapoda</taxon>
        <taxon>Insecta</taxon>
        <taxon>Pterygota</taxon>
        <taxon>Neoptera</taxon>
        <taxon>Paraneoptera</taxon>
        <taxon>Hemiptera</taxon>
        <taxon>Sternorrhyncha</taxon>
        <taxon>Psylloidea</taxon>
        <taxon>Psyllidae</taxon>
        <taxon>Psyllinae</taxon>
        <taxon>Cacopsylla</taxon>
    </lineage>
</organism>
<name>A0A8D8T603_9HEMI</name>
<proteinExistence type="predicted"/>
<protein>
    <submittedName>
        <fullName evidence="1">Uncharacterized protein</fullName>
    </submittedName>
</protein>
<evidence type="ECO:0000313" key="1">
    <source>
        <dbReference type="EMBL" id="CAG6681923.1"/>
    </source>
</evidence>